<protein>
    <submittedName>
        <fullName evidence="1">Uncharacterized protein</fullName>
    </submittedName>
</protein>
<proteinExistence type="predicted"/>
<dbReference type="EMBL" id="ANIN01000001">
    <property type="protein sequence ID" value="ELA09182.1"/>
    <property type="molecule type" value="Genomic_DNA"/>
</dbReference>
<comment type="caution">
    <text evidence="1">The sequence shown here is derived from an EMBL/GenBank/DDBJ whole genome shotgun (WGS) entry which is preliminary data.</text>
</comment>
<accession>L2F819</accession>
<organism evidence="1 2">
    <name type="scientific">Moraxella macacae 0408225</name>
    <dbReference type="NCBI Taxonomy" id="1230338"/>
    <lineage>
        <taxon>Bacteria</taxon>
        <taxon>Pseudomonadati</taxon>
        <taxon>Pseudomonadota</taxon>
        <taxon>Gammaproteobacteria</taxon>
        <taxon>Moraxellales</taxon>
        <taxon>Moraxellaceae</taxon>
        <taxon>Moraxella</taxon>
    </lineage>
</organism>
<sequence length="81" mass="9510">MQEILFHNKIDMMKKYGMTDNAPTTITRLGSIFLQKYFWYNQEPTITKKYVNKKNSILSLLDAFSIFSLNKSIMSSLFIFA</sequence>
<name>L2F819_9GAMM</name>
<keyword evidence="2" id="KW-1185">Reference proteome</keyword>
<reference evidence="1 2" key="1">
    <citation type="journal article" date="2013" name="Genome Announc.">
        <title>Genome Sequence of Moraxella macacae 0408225, a Novel Bacterial Species Isolated from a Cynomolgus Macaque with Epistaxis.</title>
        <authorList>
            <person name="Ladner J.T."/>
            <person name="Whitehouse C.A."/>
            <person name="Koroleva G.I."/>
            <person name="Palacios G.F."/>
        </authorList>
    </citation>
    <scope>NUCLEOTIDE SEQUENCE [LARGE SCALE GENOMIC DNA]</scope>
    <source>
        <strain evidence="1 2">0408225</strain>
    </source>
</reference>
<evidence type="ECO:0000313" key="1">
    <source>
        <dbReference type="EMBL" id="ELA09182.1"/>
    </source>
</evidence>
<evidence type="ECO:0000313" key="2">
    <source>
        <dbReference type="Proteomes" id="UP000023795"/>
    </source>
</evidence>
<dbReference type="AlphaFoldDB" id="L2F819"/>
<gene>
    <name evidence="1" type="ORF">MOMA_02205</name>
</gene>
<dbReference type="Proteomes" id="UP000023795">
    <property type="component" value="Unassembled WGS sequence"/>
</dbReference>